<keyword evidence="1" id="KW-0227">DNA damage</keyword>
<dbReference type="EMBL" id="CAKOGL010000028">
    <property type="protein sequence ID" value="CAH2105658.1"/>
    <property type="molecule type" value="Genomic_DNA"/>
</dbReference>
<keyword evidence="1" id="KW-0234">DNA repair</keyword>
<keyword evidence="1" id="KW-0347">Helicase</keyword>
<dbReference type="GO" id="GO:0006310">
    <property type="term" value="P:DNA recombination"/>
    <property type="evidence" value="ECO:0007669"/>
    <property type="project" value="UniProtKB-KW"/>
</dbReference>
<name>A0AAU9V2X9_EUPED</name>
<dbReference type="PANTHER" id="PTHR47642">
    <property type="entry name" value="ATP-DEPENDENT DNA HELICASE"/>
    <property type="match status" value="1"/>
</dbReference>
<keyword evidence="1" id="KW-0547">Nucleotide-binding</keyword>
<dbReference type="GO" id="GO:0005524">
    <property type="term" value="F:ATP binding"/>
    <property type="evidence" value="ECO:0007669"/>
    <property type="project" value="UniProtKB-KW"/>
</dbReference>
<accession>A0AAU9V2X9</accession>
<dbReference type="Gene3D" id="3.40.50.300">
    <property type="entry name" value="P-loop containing nucleotide triphosphate hydrolases"/>
    <property type="match status" value="1"/>
</dbReference>
<comment type="catalytic activity">
    <reaction evidence="1">
        <text>ATP + H2O = ADP + phosphate + H(+)</text>
        <dbReference type="Rhea" id="RHEA:13065"/>
        <dbReference type="ChEBI" id="CHEBI:15377"/>
        <dbReference type="ChEBI" id="CHEBI:15378"/>
        <dbReference type="ChEBI" id="CHEBI:30616"/>
        <dbReference type="ChEBI" id="CHEBI:43474"/>
        <dbReference type="ChEBI" id="CHEBI:456216"/>
        <dbReference type="EC" id="5.6.2.3"/>
    </reaction>
</comment>
<dbReference type="Pfam" id="PF05970">
    <property type="entry name" value="PIF1"/>
    <property type="match status" value="1"/>
</dbReference>
<dbReference type="InterPro" id="IPR051055">
    <property type="entry name" value="PIF1_helicase"/>
</dbReference>
<dbReference type="GO" id="GO:0000723">
    <property type="term" value="P:telomere maintenance"/>
    <property type="evidence" value="ECO:0007669"/>
    <property type="project" value="InterPro"/>
</dbReference>
<feature type="domain" description="DNA helicase Pif1-like DEAD-box helicase" evidence="2">
    <location>
        <begin position="1"/>
        <end position="89"/>
    </location>
</feature>
<evidence type="ECO:0000256" key="1">
    <source>
        <dbReference type="RuleBase" id="RU363044"/>
    </source>
</evidence>
<sequence length="170" mass="19758">MIIDDISMVLYLTLRNINLRLQEIKHNQLHFGGCNIILFGDLMQLPPASKTTSGDYCYRQPLTLIAEVNLWHLFSFCESPQNMRLGHDTTYVEILNNLRVGQLIMQLIMRNLNVNHGLVNGAMGAIRRIKYPALRRDQLERGELPKAVYIEFDEKAIKKKFLEYELESNH</sequence>
<keyword evidence="4" id="KW-1185">Reference proteome</keyword>
<dbReference type="AlphaFoldDB" id="A0AAU9V2X9"/>
<dbReference type="GO" id="GO:0016787">
    <property type="term" value="F:hydrolase activity"/>
    <property type="evidence" value="ECO:0007669"/>
    <property type="project" value="UniProtKB-KW"/>
</dbReference>
<evidence type="ECO:0000313" key="4">
    <source>
        <dbReference type="Proteomes" id="UP001153954"/>
    </source>
</evidence>
<gene>
    <name evidence="3" type="ORF">EEDITHA_LOCUS19891</name>
</gene>
<dbReference type="Proteomes" id="UP001153954">
    <property type="component" value="Unassembled WGS sequence"/>
</dbReference>
<evidence type="ECO:0000313" key="3">
    <source>
        <dbReference type="EMBL" id="CAH2105658.1"/>
    </source>
</evidence>
<keyword evidence="1" id="KW-0378">Hydrolase</keyword>
<keyword evidence="1" id="KW-0067">ATP-binding</keyword>
<dbReference type="EC" id="5.6.2.3" evidence="1"/>
<evidence type="ECO:0000259" key="2">
    <source>
        <dbReference type="Pfam" id="PF05970"/>
    </source>
</evidence>
<dbReference type="GO" id="GO:0043139">
    <property type="term" value="F:5'-3' DNA helicase activity"/>
    <property type="evidence" value="ECO:0007669"/>
    <property type="project" value="UniProtKB-EC"/>
</dbReference>
<proteinExistence type="inferred from homology"/>
<keyword evidence="1" id="KW-0233">DNA recombination</keyword>
<comment type="similarity">
    <text evidence="1">Belongs to the helicase family.</text>
</comment>
<dbReference type="InterPro" id="IPR027417">
    <property type="entry name" value="P-loop_NTPase"/>
</dbReference>
<comment type="caution">
    <text evidence="3">The sequence shown here is derived from an EMBL/GenBank/DDBJ whole genome shotgun (WGS) entry which is preliminary data.</text>
</comment>
<reference evidence="3" key="1">
    <citation type="submission" date="2022-03" db="EMBL/GenBank/DDBJ databases">
        <authorList>
            <person name="Tunstrom K."/>
        </authorList>
    </citation>
    <scope>NUCLEOTIDE SEQUENCE</scope>
</reference>
<protein>
    <recommendedName>
        <fullName evidence="1">ATP-dependent DNA helicase</fullName>
        <ecNumber evidence="1">5.6.2.3</ecNumber>
    </recommendedName>
</protein>
<dbReference type="GO" id="GO:0006281">
    <property type="term" value="P:DNA repair"/>
    <property type="evidence" value="ECO:0007669"/>
    <property type="project" value="UniProtKB-KW"/>
</dbReference>
<comment type="cofactor">
    <cofactor evidence="1">
        <name>Mg(2+)</name>
        <dbReference type="ChEBI" id="CHEBI:18420"/>
    </cofactor>
</comment>
<dbReference type="SUPFAM" id="SSF52540">
    <property type="entry name" value="P-loop containing nucleoside triphosphate hydrolases"/>
    <property type="match status" value="1"/>
</dbReference>
<dbReference type="InterPro" id="IPR010285">
    <property type="entry name" value="DNA_helicase_pif1-like_DEAD"/>
</dbReference>
<organism evidence="3 4">
    <name type="scientific">Euphydryas editha</name>
    <name type="common">Edith's checkerspot</name>
    <dbReference type="NCBI Taxonomy" id="104508"/>
    <lineage>
        <taxon>Eukaryota</taxon>
        <taxon>Metazoa</taxon>
        <taxon>Ecdysozoa</taxon>
        <taxon>Arthropoda</taxon>
        <taxon>Hexapoda</taxon>
        <taxon>Insecta</taxon>
        <taxon>Pterygota</taxon>
        <taxon>Neoptera</taxon>
        <taxon>Endopterygota</taxon>
        <taxon>Lepidoptera</taxon>
        <taxon>Glossata</taxon>
        <taxon>Ditrysia</taxon>
        <taxon>Papilionoidea</taxon>
        <taxon>Nymphalidae</taxon>
        <taxon>Nymphalinae</taxon>
        <taxon>Euphydryas</taxon>
    </lineage>
</organism>